<protein>
    <submittedName>
        <fullName evidence="1">Uncharacterized protein</fullName>
    </submittedName>
</protein>
<dbReference type="Proteomes" id="UP000018888">
    <property type="component" value="Unassembled WGS sequence"/>
</dbReference>
<dbReference type="EMBL" id="AUPC02000022">
    <property type="protein sequence ID" value="POG79803.1"/>
    <property type="molecule type" value="Genomic_DNA"/>
</dbReference>
<evidence type="ECO:0000313" key="2">
    <source>
        <dbReference type="Proteomes" id="UP000018888"/>
    </source>
</evidence>
<reference evidence="1 2" key="2">
    <citation type="journal article" date="2018" name="New Phytol.">
        <title>High intraspecific genome diversity in the model arbuscular mycorrhizal symbiont Rhizophagus irregularis.</title>
        <authorList>
            <person name="Chen E.C.H."/>
            <person name="Morin E."/>
            <person name="Beaudet D."/>
            <person name="Noel J."/>
            <person name="Yildirir G."/>
            <person name="Ndikumana S."/>
            <person name="Charron P."/>
            <person name="St-Onge C."/>
            <person name="Giorgi J."/>
            <person name="Kruger M."/>
            <person name="Marton T."/>
            <person name="Ropars J."/>
            <person name="Grigoriev I.V."/>
            <person name="Hainaut M."/>
            <person name="Henrissat B."/>
            <person name="Roux C."/>
            <person name="Martin F."/>
            <person name="Corradi N."/>
        </authorList>
    </citation>
    <scope>NUCLEOTIDE SEQUENCE [LARGE SCALE GENOMIC DNA]</scope>
    <source>
        <strain evidence="1 2">DAOM 197198</strain>
    </source>
</reference>
<dbReference type="AlphaFoldDB" id="A0A2P4QQ61"/>
<name>A0A2P4QQ61_RHIID</name>
<accession>A0A2P4QQ61</accession>
<organism evidence="1 2">
    <name type="scientific">Rhizophagus irregularis (strain DAOM 181602 / DAOM 197198 / MUCL 43194)</name>
    <name type="common">Arbuscular mycorrhizal fungus</name>
    <name type="synonym">Glomus intraradices</name>
    <dbReference type="NCBI Taxonomy" id="747089"/>
    <lineage>
        <taxon>Eukaryota</taxon>
        <taxon>Fungi</taxon>
        <taxon>Fungi incertae sedis</taxon>
        <taxon>Mucoromycota</taxon>
        <taxon>Glomeromycotina</taxon>
        <taxon>Glomeromycetes</taxon>
        <taxon>Glomerales</taxon>
        <taxon>Glomeraceae</taxon>
        <taxon>Rhizophagus</taxon>
    </lineage>
</organism>
<proteinExistence type="predicted"/>
<reference evidence="1 2" key="1">
    <citation type="journal article" date="2013" name="Proc. Natl. Acad. Sci. U.S.A.">
        <title>Genome of an arbuscular mycorrhizal fungus provides insight into the oldest plant symbiosis.</title>
        <authorList>
            <person name="Tisserant E."/>
            <person name="Malbreil M."/>
            <person name="Kuo A."/>
            <person name="Kohler A."/>
            <person name="Symeonidi A."/>
            <person name="Balestrini R."/>
            <person name="Charron P."/>
            <person name="Duensing N."/>
            <person name="Frei Dit Frey N."/>
            <person name="Gianinazzi-Pearson V."/>
            <person name="Gilbert L.B."/>
            <person name="Handa Y."/>
            <person name="Herr J.R."/>
            <person name="Hijri M."/>
            <person name="Koul R."/>
            <person name="Kawaguchi M."/>
            <person name="Krajinski F."/>
            <person name="Lammers P.J."/>
            <person name="Masclaux F.G."/>
            <person name="Murat C."/>
            <person name="Morin E."/>
            <person name="Ndikumana S."/>
            <person name="Pagni M."/>
            <person name="Petitpierre D."/>
            <person name="Requena N."/>
            <person name="Rosikiewicz P."/>
            <person name="Riley R."/>
            <person name="Saito K."/>
            <person name="San Clemente H."/>
            <person name="Shapiro H."/>
            <person name="van Tuinen D."/>
            <person name="Becard G."/>
            <person name="Bonfante P."/>
            <person name="Paszkowski U."/>
            <person name="Shachar-Hill Y.Y."/>
            <person name="Tuskan G.A."/>
            <person name="Young P.W."/>
            <person name="Sanders I.R."/>
            <person name="Henrissat B."/>
            <person name="Rensing S.A."/>
            <person name="Grigoriev I.V."/>
            <person name="Corradi N."/>
            <person name="Roux C."/>
            <person name="Martin F."/>
        </authorList>
    </citation>
    <scope>NUCLEOTIDE SEQUENCE [LARGE SCALE GENOMIC DNA]</scope>
    <source>
        <strain evidence="1 2">DAOM 197198</strain>
    </source>
</reference>
<gene>
    <name evidence="1" type="ORF">GLOIN_2v434961</name>
</gene>
<sequence length="207" mass="23724">MRTLRACLCSSLSSRPARTQICLMFSRSVSILPGGMESSEILYSILSSRPDTSPSRTQMTHRACLMLSFEATVDTDDPSTYLMFSLDPAWRDGIKTFLNFSLREHKPADIYQPILKSGGNNIIINGTTDGGTFNSGPSEKKRDRLECRITLERRPLFYLTVHNHNCNLFVDNIFAFVLSIYVKDCRNTKINKKKLRQRTYCIRYLNF</sequence>
<evidence type="ECO:0000313" key="1">
    <source>
        <dbReference type="EMBL" id="POG79803.1"/>
    </source>
</evidence>
<comment type="caution">
    <text evidence="1">The sequence shown here is derived from an EMBL/GenBank/DDBJ whole genome shotgun (WGS) entry which is preliminary data.</text>
</comment>
<dbReference type="VEuPathDB" id="FungiDB:RhiirFUN_010593"/>
<keyword evidence="2" id="KW-1185">Reference proteome</keyword>